<reference evidence="4" key="1">
    <citation type="submission" date="2023-08" db="EMBL/GenBank/DDBJ databases">
        <authorList>
            <person name="Chen Y."/>
            <person name="Shah S."/>
            <person name="Dougan E. K."/>
            <person name="Thang M."/>
            <person name="Chan C."/>
        </authorList>
    </citation>
    <scope>NUCLEOTIDE SEQUENCE</scope>
</reference>
<dbReference type="SUPFAM" id="SSF51161">
    <property type="entry name" value="Trimeric LpxA-like enzymes"/>
    <property type="match status" value="1"/>
</dbReference>
<evidence type="ECO:0000313" key="4">
    <source>
        <dbReference type="EMBL" id="CAJ1373023.1"/>
    </source>
</evidence>
<dbReference type="EMBL" id="CAUJNA010000170">
    <property type="protein sequence ID" value="CAJ1373023.1"/>
    <property type="molecule type" value="Genomic_DNA"/>
</dbReference>
<feature type="non-terminal residue" evidence="4">
    <location>
        <position position="350"/>
    </location>
</feature>
<sequence length="350" mass="37959">MLWVHCSVRVGSFSPSCHSHQYLLILFDKKPMASTLPPALATLAIILALAWLLARHLRRKKKLPEVKLSQLAPTPLRLQPQFYFDFAAHPFAHADLVMAYNVVEVLDKLQEYIQTKLSSSSSGQRLQVAGLKCVPPLPQLAVLMEECHLHPEVVLHSEQPQASEPDASVSAKLILGKGVLVAGTLDLRKGPVKLGAGSVLEPGAFLAGPAIIGKDTCIRSGAYIRGNVLVGDRVVLRGEVKNAIIMDEAELCHPGYAGDSIIGYKAHFGCQALTANLGLFGSDLRVALEGVRVNLQRRKMGVILGDFSQLGCSTVTDPATFMARNTHTYPLCRISSGFYGPDEIIKNKPE</sequence>
<keyword evidence="5" id="KW-1185">Reference proteome</keyword>
<dbReference type="Gene3D" id="2.160.10.10">
    <property type="entry name" value="Hexapeptide repeat proteins"/>
    <property type="match status" value="1"/>
</dbReference>
<keyword evidence="2" id="KW-0012">Acyltransferase</keyword>
<evidence type="ECO:0000313" key="5">
    <source>
        <dbReference type="Proteomes" id="UP001178507"/>
    </source>
</evidence>
<dbReference type="AlphaFoldDB" id="A0AA36HRQ2"/>
<dbReference type="GO" id="GO:0016779">
    <property type="term" value="F:nucleotidyltransferase activity"/>
    <property type="evidence" value="ECO:0007669"/>
    <property type="project" value="UniProtKB-ARBA"/>
</dbReference>
<evidence type="ECO:0000256" key="1">
    <source>
        <dbReference type="ARBA" id="ARBA00022679"/>
    </source>
</evidence>
<accession>A0AA36HRQ2</accession>
<organism evidence="4 5">
    <name type="scientific">Effrenium voratum</name>
    <dbReference type="NCBI Taxonomy" id="2562239"/>
    <lineage>
        <taxon>Eukaryota</taxon>
        <taxon>Sar</taxon>
        <taxon>Alveolata</taxon>
        <taxon>Dinophyceae</taxon>
        <taxon>Suessiales</taxon>
        <taxon>Symbiodiniaceae</taxon>
        <taxon>Effrenium</taxon>
    </lineage>
</organism>
<evidence type="ECO:0000256" key="3">
    <source>
        <dbReference type="SAM" id="Phobius"/>
    </source>
</evidence>
<keyword evidence="3" id="KW-0472">Membrane</keyword>
<dbReference type="PANTHER" id="PTHR43584">
    <property type="entry name" value="NUCLEOTIDYL TRANSFERASE"/>
    <property type="match status" value="1"/>
</dbReference>
<gene>
    <name evidence="4" type="ORF">EVOR1521_LOCUS2974</name>
</gene>
<name>A0AA36HRQ2_9DINO</name>
<keyword evidence="1" id="KW-0808">Transferase</keyword>
<comment type="caution">
    <text evidence="4">The sequence shown here is derived from an EMBL/GenBank/DDBJ whole genome shotgun (WGS) entry which is preliminary data.</text>
</comment>
<feature type="transmembrane region" description="Helical" evidence="3">
    <location>
        <begin position="36"/>
        <end position="54"/>
    </location>
</feature>
<protein>
    <submittedName>
        <fullName evidence="4">Uncharacterized protein</fullName>
    </submittedName>
</protein>
<evidence type="ECO:0000256" key="2">
    <source>
        <dbReference type="ARBA" id="ARBA00023315"/>
    </source>
</evidence>
<keyword evidence="3" id="KW-1133">Transmembrane helix</keyword>
<keyword evidence="3" id="KW-0812">Transmembrane</keyword>
<dbReference type="InterPro" id="IPR050065">
    <property type="entry name" value="GlmU-like"/>
</dbReference>
<dbReference type="GO" id="GO:0016746">
    <property type="term" value="F:acyltransferase activity"/>
    <property type="evidence" value="ECO:0007669"/>
    <property type="project" value="UniProtKB-KW"/>
</dbReference>
<dbReference type="Proteomes" id="UP001178507">
    <property type="component" value="Unassembled WGS sequence"/>
</dbReference>
<dbReference type="InterPro" id="IPR011004">
    <property type="entry name" value="Trimer_LpxA-like_sf"/>
</dbReference>
<dbReference type="PANTHER" id="PTHR43584:SF8">
    <property type="entry name" value="N-ACETYLMURAMATE ALPHA-1-PHOSPHATE URIDYLYLTRANSFERASE"/>
    <property type="match status" value="1"/>
</dbReference>
<proteinExistence type="predicted"/>